<evidence type="ECO:0000256" key="6">
    <source>
        <dbReference type="ARBA" id="ARBA00066496"/>
    </source>
</evidence>
<accession>A0A2J6WJB2</accession>
<dbReference type="EMBL" id="PNIO01000041">
    <property type="protein sequence ID" value="PMP70482.1"/>
    <property type="molecule type" value="Genomic_DNA"/>
</dbReference>
<evidence type="ECO:0000256" key="8">
    <source>
        <dbReference type="ARBA" id="ARBA00075031"/>
    </source>
</evidence>
<comment type="caution">
    <text evidence="9">The sequence shown here is derived from an EMBL/GenBank/DDBJ whole genome shotgun (WGS) entry which is preliminary data.</text>
</comment>
<comment type="catalytic activity">
    <reaction evidence="4">
        <text>L-alpha-D-Hep-(1-&gt;3)-4-O-phospho-L-alpha-D-Hep-(1-&gt;5)-[alpha-Kdo-(2-&gt;4)]-alpha-Kdo-(2-&gt;6)-lipid A (E. coli) + ADP-L-glycero-beta-D-manno-heptose = L-alpha-D-Hep-(1-&gt;7)-L-alpha-D-Hep-(1-&gt;3)-4-O-phospho-L-alpha-D-Hep-(1-&gt;5)-[alpha-Kdo-(2-&gt;4)]-alpha-Kdo-(2-&gt;6)-lipid A (E. coli) + ADP + H(+)</text>
        <dbReference type="Rhea" id="RHEA:74099"/>
        <dbReference type="ChEBI" id="CHEBI:15378"/>
        <dbReference type="ChEBI" id="CHEBI:61506"/>
        <dbReference type="ChEBI" id="CHEBI:193075"/>
        <dbReference type="ChEBI" id="CHEBI:193076"/>
        <dbReference type="ChEBI" id="CHEBI:456216"/>
        <dbReference type="EC" id="2.4.99.25"/>
    </reaction>
</comment>
<keyword evidence="3" id="KW-0448">Lipopolysaccharide biosynthesis</keyword>
<dbReference type="FunFam" id="3.40.50.2000:FF:000191">
    <property type="entry name" value="Lipopolysaccharide core heptosyltransferase RfaQ"/>
    <property type="match status" value="1"/>
</dbReference>
<dbReference type="Gene3D" id="3.40.50.2000">
    <property type="entry name" value="Glycogen Phosphorylase B"/>
    <property type="match status" value="2"/>
</dbReference>
<comment type="catalytic activity">
    <reaction evidence="5">
        <text>an L-alpha-D-Hep-(1-&gt;3)-4-O-phospho-L-alpha-D-Hep-(1-&gt;5)-[alpha-Kdo-(2-&gt;4)]-alpha-Kdo-(2-&gt;6)-lipid A + ADP-L-glycero-beta-D-manno-heptose = an L-alpha-D-Hep-(1-&gt;7)-L-alpha-D-Hep-(1-&gt;3)-4-O-phospho-L-alpha-D-Hep-(1-&gt;5)-[alpha-Kdo-(2-&gt;4)]-alpha-Kdo-(2-&gt;6)-lipid A + ADP + H(+)</text>
        <dbReference type="Rhea" id="RHEA:74095"/>
        <dbReference type="ChEBI" id="CHEBI:15378"/>
        <dbReference type="ChEBI" id="CHEBI:61506"/>
        <dbReference type="ChEBI" id="CHEBI:193070"/>
        <dbReference type="ChEBI" id="CHEBI:193071"/>
        <dbReference type="ChEBI" id="CHEBI:456216"/>
        <dbReference type="EC" id="2.4.99.25"/>
    </reaction>
</comment>
<evidence type="ECO:0000256" key="3">
    <source>
        <dbReference type="ARBA" id="ARBA00022985"/>
    </source>
</evidence>
<keyword evidence="2" id="KW-0808">Transferase</keyword>
<dbReference type="EC" id="2.4.99.25" evidence="6"/>
<evidence type="ECO:0000256" key="4">
    <source>
        <dbReference type="ARBA" id="ARBA00051137"/>
    </source>
</evidence>
<dbReference type="InterPro" id="IPR051199">
    <property type="entry name" value="LPS_LOS_Heptosyltrfase"/>
</dbReference>
<evidence type="ECO:0000313" key="9">
    <source>
        <dbReference type="EMBL" id="PMP70482.1"/>
    </source>
</evidence>
<dbReference type="CDD" id="cd03789">
    <property type="entry name" value="GT9_LPS_heptosyltransferase"/>
    <property type="match status" value="1"/>
</dbReference>
<evidence type="ECO:0000313" key="10">
    <source>
        <dbReference type="Proteomes" id="UP000242288"/>
    </source>
</evidence>
<evidence type="ECO:0000256" key="2">
    <source>
        <dbReference type="ARBA" id="ARBA00022679"/>
    </source>
</evidence>
<dbReference type="Proteomes" id="UP000242288">
    <property type="component" value="Unassembled WGS sequence"/>
</dbReference>
<evidence type="ECO:0000256" key="7">
    <source>
        <dbReference type="ARBA" id="ARBA00074396"/>
    </source>
</evidence>
<evidence type="ECO:0000256" key="5">
    <source>
        <dbReference type="ARBA" id="ARBA00051369"/>
    </source>
</evidence>
<dbReference type="PANTHER" id="PTHR30160">
    <property type="entry name" value="TETRAACYLDISACCHARIDE 4'-KINASE-RELATED"/>
    <property type="match status" value="1"/>
</dbReference>
<dbReference type="AlphaFoldDB" id="A0A2J6WJB2"/>
<dbReference type="GO" id="GO:0005829">
    <property type="term" value="C:cytosol"/>
    <property type="evidence" value="ECO:0007669"/>
    <property type="project" value="TreeGrafter"/>
</dbReference>
<dbReference type="SUPFAM" id="SSF53756">
    <property type="entry name" value="UDP-Glycosyltransferase/glycogen phosphorylase"/>
    <property type="match status" value="1"/>
</dbReference>
<dbReference type="PANTHER" id="PTHR30160:SF1">
    <property type="entry name" value="LIPOPOLYSACCHARIDE 1,2-N-ACETYLGLUCOSAMINETRANSFERASE-RELATED"/>
    <property type="match status" value="1"/>
</dbReference>
<sequence>MLNKILFIRRDNIGDLVCTTPAIHAVRKKYPHAKIGILVNTYNADVVKNNPDIDEIYIYEKAKHVPEKNKILVWMNNLRLLMKIRKDKYDVAIACGSYSPRLARYAYMTGATVRIGYIPKDIEKSTSYNMALQEPEQPMHEVERVFRLLLPLGIDEIPNKLKIFPSQSEIKRVKEFLKRKNKLLIAFHISSRKPENRWSAEKFINLAKLVLAHNNADIMLLWSPGSEKNPYHPGDDEKAEFIIKSLPQIIPYKTNHLRELIAALSVANVVVCLDGGAMHIAAALGKPIVTVWGSTEQQRWKPWGVKHIILQEQTKKAENITSDQVFEAVQTLLKEISS</sequence>
<reference evidence="9 10" key="1">
    <citation type="submission" date="2018-01" db="EMBL/GenBank/DDBJ databases">
        <title>Metagenomic assembled genomes from two thermal pools in the Uzon Caldera, Kamchatka, Russia.</title>
        <authorList>
            <person name="Wilkins L."/>
            <person name="Ettinger C."/>
        </authorList>
    </citation>
    <scope>NUCLEOTIDE SEQUENCE [LARGE SCALE GENOMIC DNA]</scope>
    <source>
        <strain evidence="9">ZAV-04</strain>
    </source>
</reference>
<dbReference type="Pfam" id="PF01075">
    <property type="entry name" value="Glyco_transf_9"/>
    <property type="match status" value="1"/>
</dbReference>
<name>A0A2J6WJB2_9BACT</name>
<dbReference type="GO" id="GO:0008713">
    <property type="term" value="F:ADP-heptose-lipopolysaccharide heptosyltransferase activity"/>
    <property type="evidence" value="ECO:0007669"/>
    <property type="project" value="TreeGrafter"/>
</dbReference>
<dbReference type="GO" id="GO:0009244">
    <property type="term" value="P:lipopolysaccharide core region biosynthetic process"/>
    <property type="evidence" value="ECO:0007669"/>
    <property type="project" value="TreeGrafter"/>
</dbReference>
<proteinExistence type="predicted"/>
<protein>
    <recommendedName>
        <fullName evidence="7">Lipopolysaccharide heptosyltransferase 3</fullName>
        <ecNumber evidence="6">2.4.99.25</ecNumber>
    </recommendedName>
    <alternativeName>
        <fullName evidence="8">ADP-heptose:lipopolysaccharide heptosyltransferase III</fullName>
    </alternativeName>
</protein>
<gene>
    <name evidence="9" type="ORF">C0186_05050</name>
</gene>
<evidence type="ECO:0000256" key="1">
    <source>
        <dbReference type="ARBA" id="ARBA00022676"/>
    </source>
</evidence>
<keyword evidence="1" id="KW-0328">Glycosyltransferase</keyword>
<organism evidence="9 10">
    <name type="scientific">Thermodesulfovibrio aggregans</name>
    <dbReference type="NCBI Taxonomy" id="86166"/>
    <lineage>
        <taxon>Bacteria</taxon>
        <taxon>Pseudomonadati</taxon>
        <taxon>Nitrospirota</taxon>
        <taxon>Thermodesulfovibrionia</taxon>
        <taxon>Thermodesulfovibrionales</taxon>
        <taxon>Thermodesulfovibrionaceae</taxon>
        <taxon>Thermodesulfovibrio</taxon>
    </lineage>
</organism>
<dbReference type="InterPro" id="IPR002201">
    <property type="entry name" value="Glyco_trans_9"/>
</dbReference>